<accession>A0ABN9N167</accession>
<keyword evidence="1" id="KW-1133">Transmembrane helix</keyword>
<evidence type="ECO:0000313" key="2">
    <source>
        <dbReference type="EMBL" id="CAJ1498657.1"/>
    </source>
</evidence>
<gene>
    <name evidence="2" type="ORF">MU0083_001984</name>
</gene>
<reference evidence="2 3" key="1">
    <citation type="submission" date="2023-08" db="EMBL/GenBank/DDBJ databases">
        <authorList>
            <person name="Folkvardsen B D."/>
            <person name="Norman A."/>
        </authorList>
    </citation>
    <scope>NUCLEOTIDE SEQUENCE [LARGE SCALE GENOMIC DNA]</scope>
    <source>
        <strain evidence="2 3">Mu0083</strain>
    </source>
</reference>
<feature type="transmembrane region" description="Helical" evidence="1">
    <location>
        <begin position="69"/>
        <end position="97"/>
    </location>
</feature>
<proteinExistence type="predicted"/>
<dbReference type="EMBL" id="OY726394">
    <property type="protein sequence ID" value="CAJ1498657.1"/>
    <property type="molecule type" value="Genomic_DNA"/>
</dbReference>
<name>A0ABN9N167_9MYCO</name>
<organism evidence="2 3">
    <name type="scientific">[Mycobacterium] kokjensenii</name>
    <dbReference type="NCBI Taxonomy" id="3064287"/>
    <lineage>
        <taxon>Bacteria</taxon>
        <taxon>Bacillati</taxon>
        <taxon>Actinomycetota</taxon>
        <taxon>Actinomycetes</taxon>
        <taxon>Mycobacteriales</taxon>
        <taxon>Mycobacteriaceae</taxon>
        <taxon>Mycolicibacter</taxon>
    </lineage>
</organism>
<sequence length="119" mass="13106">MSDPQWHHRPQVPGPLPPYPYLWAPYGRDPVSGRPYSDKSKVIAALLQLLGLFGLLGFGRIYLGHVGLGIAQLVIGLLATVATYGFGIFVPFTWGLVEAILIMSGRVYDKQYRPLRGIA</sequence>
<dbReference type="Proteomes" id="UP001190336">
    <property type="component" value="Chromosome"/>
</dbReference>
<evidence type="ECO:0000256" key="1">
    <source>
        <dbReference type="SAM" id="Phobius"/>
    </source>
</evidence>
<keyword evidence="1" id="KW-0472">Membrane</keyword>
<keyword evidence="3" id="KW-1185">Reference proteome</keyword>
<protein>
    <submittedName>
        <fullName evidence="2">NINE protein</fullName>
    </submittedName>
</protein>
<feature type="transmembrane region" description="Helical" evidence="1">
    <location>
        <begin position="42"/>
        <end position="63"/>
    </location>
</feature>
<dbReference type="RefSeq" id="WP_308476984.1">
    <property type="nucleotide sequence ID" value="NZ_OY726394.1"/>
</dbReference>
<keyword evidence="1" id="KW-0812">Transmembrane</keyword>
<evidence type="ECO:0000313" key="3">
    <source>
        <dbReference type="Proteomes" id="UP001190336"/>
    </source>
</evidence>